<feature type="transmembrane region" description="Helical" evidence="4">
    <location>
        <begin position="12"/>
        <end position="36"/>
    </location>
</feature>
<comment type="caution">
    <text evidence="6">The sequence shown here is derived from an EMBL/GenBank/DDBJ whole genome shotgun (WGS) entry which is preliminary data.</text>
</comment>
<dbReference type="Pfam" id="PF05433">
    <property type="entry name" value="Rick_17kDa_Anti"/>
    <property type="match status" value="1"/>
</dbReference>
<evidence type="ECO:0000313" key="6">
    <source>
        <dbReference type="EMBL" id="MBC3863026.1"/>
    </source>
</evidence>
<evidence type="ECO:0000256" key="3">
    <source>
        <dbReference type="SAM" id="MobiDB-lite"/>
    </source>
</evidence>
<dbReference type="PANTHER" id="PTHR35603">
    <property type="match status" value="1"/>
</dbReference>
<evidence type="ECO:0000256" key="2">
    <source>
        <dbReference type="ARBA" id="ARBA00023136"/>
    </source>
</evidence>
<gene>
    <name evidence="6" type="ORF">H8K32_13020</name>
</gene>
<sequence length="228" mass="23459">MSENQVSKRIHPLVAGAAASVILVSLVGVAAMTGILPNSNSAPKVDNQTGTSVASNAATSALPPNATNIDVAVPKSIVKQENLPPSEQRGNSKEEPKFAQNKLAQNDVNSEPVAHKICETCGVVESVRKLEVQAEHGSGFGAVAGAVLGGVLGNQVGNGNGRSLATVAGAVGGGFAGNAIEKREHTSTVYEVRVKMDNGHVRTFKPSLQPEYREGDRVHIANGNVVAG</sequence>
<proteinExistence type="predicted"/>
<evidence type="ECO:0000256" key="4">
    <source>
        <dbReference type="SAM" id="Phobius"/>
    </source>
</evidence>
<keyword evidence="4" id="KW-0812">Transmembrane</keyword>
<accession>A0A923HFE6</accession>
<evidence type="ECO:0000259" key="5">
    <source>
        <dbReference type="Pfam" id="PF05433"/>
    </source>
</evidence>
<evidence type="ECO:0000313" key="7">
    <source>
        <dbReference type="Proteomes" id="UP000634011"/>
    </source>
</evidence>
<dbReference type="InterPro" id="IPR008816">
    <property type="entry name" value="Gly_zipper_2TM_dom"/>
</dbReference>
<dbReference type="GO" id="GO:0019867">
    <property type="term" value="C:outer membrane"/>
    <property type="evidence" value="ECO:0007669"/>
    <property type="project" value="InterPro"/>
</dbReference>
<dbReference type="EMBL" id="JACOFV010000011">
    <property type="protein sequence ID" value="MBC3863026.1"/>
    <property type="molecule type" value="Genomic_DNA"/>
</dbReference>
<dbReference type="RefSeq" id="WP_186912964.1">
    <property type="nucleotide sequence ID" value="NZ_JACOFV010000011.1"/>
</dbReference>
<dbReference type="Proteomes" id="UP000634011">
    <property type="component" value="Unassembled WGS sequence"/>
</dbReference>
<evidence type="ECO:0000256" key="1">
    <source>
        <dbReference type="ARBA" id="ARBA00004370"/>
    </source>
</evidence>
<dbReference type="PANTHER" id="PTHR35603:SF2">
    <property type="entry name" value="OUTER MEMBRANE LIPOPROTEIN"/>
    <property type="match status" value="1"/>
</dbReference>
<feature type="region of interest" description="Disordered" evidence="3">
    <location>
        <begin position="80"/>
        <end position="99"/>
    </location>
</feature>
<reference evidence="6" key="1">
    <citation type="submission" date="2020-08" db="EMBL/GenBank/DDBJ databases">
        <title>Novel species isolated from subtropical streams in China.</title>
        <authorList>
            <person name="Lu H."/>
        </authorList>
    </citation>
    <scope>NUCLEOTIDE SEQUENCE</scope>
    <source>
        <strain evidence="6">KACC 12607</strain>
    </source>
</reference>
<dbReference type="AlphaFoldDB" id="A0A923HFE6"/>
<name>A0A923HFE6_9BURK</name>
<comment type="subcellular location">
    <subcellularLocation>
        <location evidence="1">Membrane</location>
    </subcellularLocation>
</comment>
<organism evidence="6 7">
    <name type="scientific">Undibacterium jejuense</name>
    <dbReference type="NCBI Taxonomy" id="1344949"/>
    <lineage>
        <taxon>Bacteria</taxon>
        <taxon>Pseudomonadati</taxon>
        <taxon>Pseudomonadota</taxon>
        <taxon>Betaproteobacteria</taxon>
        <taxon>Burkholderiales</taxon>
        <taxon>Oxalobacteraceae</taxon>
        <taxon>Undibacterium</taxon>
    </lineage>
</organism>
<feature type="domain" description="Glycine zipper 2TM" evidence="5">
    <location>
        <begin position="141"/>
        <end position="181"/>
    </location>
</feature>
<keyword evidence="7" id="KW-1185">Reference proteome</keyword>
<keyword evidence="4" id="KW-1133">Transmembrane helix</keyword>
<keyword evidence="2 4" id="KW-0472">Membrane</keyword>
<protein>
    <submittedName>
        <fullName evidence="6">Glycine zipper 2TM domain-containing protein</fullName>
    </submittedName>
</protein>
<dbReference type="InterPro" id="IPR051407">
    <property type="entry name" value="Bact_OM_lipoprot/Surf_antigen"/>
</dbReference>